<feature type="region of interest" description="Disordered" evidence="1">
    <location>
        <begin position="73"/>
        <end position="100"/>
    </location>
</feature>
<evidence type="ECO:0000313" key="2">
    <source>
        <dbReference type="EMBL" id="MOY41921.1"/>
    </source>
</evidence>
<name>A0A4D5RZ38_IXOSC</name>
<evidence type="ECO:0000256" key="1">
    <source>
        <dbReference type="SAM" id="MobiDB-lite"/>
    </source>
</evidence>
<reference evidence="2" key="1">
    <citation type="submission" date="2019-04" db="EMBL/GenBank/DDBJ databases">
        <title>An insight into the mialome of Ixodes scapularis.</title>
        <authorList>
            <person name="Ribeiro J.M."/>
            <person name="Mather T.N."/>
            <person name="Karim S."/>
        </authorList>
    </citation>
    <scope>NUCLEOTIDE SEQUENCE</scope>
</reference>
<dbReference type="AlphaFoldDB" id="A0A4D5RZ38"/>
<sequence length="125" mass="13600">MPASCAFFCPAAGEANCSPVMGPCNCTGLPNPLREELVTHSSENQNSFSSTLSVANQSATRWMVSKKGRVSAQEFQSLQTSSSRFPRPQDTTTEVSKGGATSLRSCVTSWHVTTPKWSCPHSWKW</sequence>
<accession>A0A4D5RZ38</accession>
<protein>
    <submittedName>
        <fullName evidence="2">Putative secreted protein</fullName>
    </submittedName>
</protein>
<dbReference type="EMBL" id="GHJT01007950">
    <property type="protein sequence ID" value="MOY41921.1"/>
    <property type="molecule type" value="Transcribed_RNA"/>
</dbReference>
<organism evidence="2">
    <name type="scientific">Ixodes scapularis</name>
    <name type="common">Black-legged tick</name>
    <name type="synonym">Deer tick</name>
    <dbReference type="NCBI Taxonomy" id="6945"/>
    <lineage>
        <taxon>Eukaryota</taxon>
        <taxon>Metazoa</taxon>
        <taxon>Ecdysozoa</taxon>
        <taxon>Arthropoda</taxon>
        <taxon>Chelicerata</taxon>
        <taxon>Arachnida</taxon>
        <taxon>Acari</taxon>
        <taxon>Parasitiformes</taxon>
        <taxon>Ixodida</taxon>
        <taxon>Ixodoidea</taxon>
        <taxon>Ixodidae</taxon>
        <taxon>Ixodinae</taxon>
        <taxon>Ixodes</taxon>
    </lineage>
</organism>
<feature type="compositionally biased region" description="Polar residues" evidence="1">
    <location>
        <begin position="73"/>
        <end position="95"/>
    </location>
</feature>
<proteinExistence type="predicted"/>